<dbReference type="OrthoDB" id="622307at2759"/>
<dbReference type="PROSITE" id="PS51005">
    <property type="entry name" value="NAC"/>
    <property type="match status" value="1"/>
</dbReference>
<feature type="domain" description="NAC" evidence="6">
    <location>
        <begin position="4"/>
        <end position="160"/>
    </location>
</feature>
<dbReference type="Proteomes" id="UP000283530">
    <property type="component" value="Unassembled WGS sequence"/>
</dbReference>
<evidence type="ECO:0000256" key="1">
    <source>
        <dbReference type="ARBA" id="ARBA00023015"/>
    </source>
</evidence>
<evidence type="ECO:0000256" key="3">
    <source>
        <dbReference type="ARBA" id="ARBA00023163"/>
    </source>
</evidence>
<keyword evidence="2" id="KW-0238">DNA-binding</keyword>
<evidence type="ECO:0000256" key="2">
    <source>
        <dbReference type="ARBA" id="ARBA00023125"/>
    </source>
</evidence>
<dbReference type="InterPro" id="IPR003441">
    <property type="entry name" value="NAC-dom"/>
</dbReference>
<organism evidence="7 8">
    <name type="scientific">Cinnamomum micranthum f. kanehirae</name>
    <dbReference type="NCBI Taxonomy" id="337451"/>
    <lineage>
        <taxon>Eukaryota</taxon>
        <taxon>Viridiplantae</taxon>
        <taxon>Streptophyta</taxon>
        <taxon>Embryophyta</taxon>
        <taxon>Tracheophyta</taxon>
        <taxon>Spermatophyta</taxon>
        <taxon>Magnoliopsida</taxon>
        <taxon>Magnoliidae</taxon>
        <taxon>Laurales</taxon>
        <taxon>Lauraceae</taxon>
        <taxon>Cinnamomum</taxon>
    </lineage>
</organism>
<dbReference type="PANTHER" id="PTHR31744">
    <property type="entry name" value="PROTEIN CUP-SHAPED COTYLEDON 2-RELATED"/>
    <property type="match status" value="1"/>
</dbReference>
<dbReference type="EMBL" id="QPKB01000004">
    <property type="protein sequence ID" value="RWR83558.1"/>
    <property type="molecule type" value="Genomic_DNA"/>
</dbReference>
<protein>
    <submittedName>
        <fullName evidence="7">NAC domain-containing protein 90-like protein</fullName>
    </submittedName>
</protein>
<evidence type="ECO:0000313" key="7">
    <source>
        <dbReference type="EMBL" id="RWR83558.1"/>
    </source>
</evidence>
<feature type="region of interest" description="Disordered" evidence="5">
    <location>
        <begin position="196"/>
        <end position="235"/>
    </location>
</feature>
<proteinExistence type="predicted"/>
<dbReference type="SUPFAM" id="SSF101941">
    <property type="entry name" value="NAC domain"/>
    <property type="match status" value="1"/>
</dbReference>
<accession>A0A3S3QDA5</accession>
<evidence type="ECO:0000256" key="5">
    <source>
        <dbReference type="SAM" id="MobiDB-lite"/>
    </source>
</evidence>
<name>A0A3S3QDA5_9MAGN</name>
<keyword evidence="1" id="KW-0805">Transcription regulation</keyword>
<reference evidence="7 8" key="1">
    <citation type="journal article" date="2019" name="Nat. Plants">
        <title>Stout camphor tree genome fills gaps in understanding of flowering plant genome evolution.</title>
        <authorList>
            <person name="Chaw S.M."/>
            <person name="Liu Y.C."/>
            <person name="Wu Y.W."/>
            <person name="Wang H.Y."/>
            <person name="Lin C.I."/>
            <person name="Wu C.S."/>
            <person name="Ke H.M."/>
            <person name="Chang L.Y."/>
            <person name="Hsu C.Y."/>
            <person name="Yang H.T."/>
            <person name="Sudianto E."/>
            <person name="Hsu M.H."/>
            <person name="Wu K.P."/>
            <person name="Wang L.N."/>
            <person name="Leebens-Mack J.H."/>
            <person name="Tsai I.J."/>
        </authorList>
    </citation>
    <scope>NUCLEOTIDE SEQUENCE [LARGE SCALE GENOMIC DNA]</scope>
    <source>
        <strain evidence="8">cv. Chaw 1501</strain>
        <tissue evidence="7">Young leaves</tissue>
    </source>
</reference>
<evidence type="ECO:0000259" key="6">
    <source>
        <dbReference type="PROSITE" id="PS51005"/>
    </source>
</evidence>
<comment type="caution">
    <text evidence="7">The sequence shown here is derived from an EMBL/GenBank/DDBJ whole genome shotgun (WGS) entry which is preliminary data.</text>
</comment>
<dbReference type="PANTHER" id="PTHR31744:SF220">
    <property type="entry name" value="LOW QUALITY PROTEIN: NAC DOMAIN-CONTAINING PROTEIN 90-LIKE"/>
    <property type="match status" value="1"/>
</dbReference>
<keyword evidence="4" id="KW-0539">Nucleus</keyword>
<gene>
    <name evidence="7" type="ORF">CKAN_01231600</name>
</gene>
<keyword evidence="8" id="KW-1185">Reference proteome</keyword>
<dbReference type="InterPro" id="IPR036093">
    <property type="entry name" value="NAC_dom_sf"/>
</dbReference>
<keyword evidence="3" id="KW-0804">Transcription</keyword>
<sequence>MSNLAPGYRFYPTEEELIGFYLRNKLERRRDDLDRVIPVYDIYSLDPWQLPSISGELCTGDVEQWFFFSPRQEREAHGGRPNRITPSGYWKATGSPCYVFSTNNKIIGLKKTMVFYEGRAPLGKKTKWKLNEYRALEEATSSGANPQLRNEFSLCRVYIKSGCVRSFDRRPLIATSEAITNRKEMSNIDLCNVAGGNSSSASSSHENLVKEERERPYEGSASGDHFHPSFEETINDGKMMNDLDNLLESLDWD</sequence>
<dbReference type="Pfam" id="PF02365">
    <property type="entry name" value="NAM"/>
    <property type="match status" value="1"/>
</dbReference>
<feature type="compositionally biased region" description="Basic and acidic residues" evidence="5">
    <location>
        <begin position="207"/>
        <end position="217"/>
    </location>
</feature>
<dbReference type="AlphaFoldDB" id="A0A3S3QDA5"/>
<evidence type="ECO:0000313" key="8">
    <source>
        <dbReference type="Proteomes" id="UP000283530"/>
    </source>
</evidence>
<dbReference type="GO" id="GO:0003677">
    <property type="term" value="F:DNA binding"/>
    <property type="evidence" value="ECO:0007669"/>
    <property type="project" value="UniProtKB-KW"/>
</dbReference>
<evidence type="ECO:0000256" key="4">
    <source>
        <dbReference type="ARBA" id="ARBA00023242"/>
    </source>
</evidence>
<dbReference type="Gene3D" id="2.170.150.80">
    <property type="entry name" value="NAC domain"/>
    <property type="match status" value="1"/>
</dbReference>
<dbReference type="GO" id="GO:0006355">
    <property type="term" value="P:regulation of DNA-templated transcription"/>
    <property type="evidence" value="ECO:0007669"/>
    <property type="project" value="InterPro"/>
</dbReference>